<sequence length="717" mass="78535">WQCPPHFHVTSLTSPTCNFSSPSTSLKYFLIMAPTNPLASPAGSKRSRSSSPYSEDDNHILVNPGYSAIIVAPEDASLTVTSGNLVTQRNSLTPDDDPDNDHGWITIDVHDQVIGQGRALLIHHQVEMMRAAAPDAKYHFAIRRVIAPARAPSPASQPQDCQIDHQYQHVPQAFASVLTQPQDLKSVRRPRIMQSVEVNPPCLQETPPREDEQPPSKKPRFMTAADDGEPEQVHIPLSESKKDDDDEMIINHRRQSNGQSTCQSPLPNPAGLAAAPSFTPFEDTDTIQDEIIVNLSAPPRKATTPKPSAGKVRKQNKEKKTKIVTLSYTPRPADSQRQSPSPNGPCRKTVQVPDDRHTSIHPDFLLPQNIPEIHRPEFGQAGPSKLTTVTEDNILPSRTRHSLVSNISSTEPHLRAVKCSRKRRTLHQSPPPQPPAVSPSRSQPQPQQQGDPSRRRPSFESPGVRVPPKLASPSVEHHYTSLVRHPVIEPTTTPTARSVSSVRRDHDPDLSSDDSDEDIPAGEKADRRRAQQLFAPIDKGKVYIRVVDMGVGEVEVENQDAGGLSLGSGMELKVGSSLEGPSGLSETCRSENLRGVDSFWEEGDEEDEDEDEEEAYYDDQEGNGGDASGGPEIYNLTIPRVVLPELRVRANGKFAKGRGKGKGKAKAKGKGKGKGKGKENELMMGRNSAAVTVNFLDPSPSPRSGMDVLMWESSESF</sequence>
<name>A0AAV9HIZ9_9PEZI</name>
<feature type="region of interest" description="Disordered" evidence="1">
    <location>
        <begin position="653"/>
        <end position="683"/>
    </location>
</feature>
<accession>A0AAV9HIZ9</accession>
<feature type="region of interest" description="Disordered" evidence="1">
    <location>
        <begin position="195"/>
        <end position="280"/>
    </location>
</feature>
<dbReference type="EMBL" id="MU865026">
    <property type="protein sequence ID" value="KAK4459826.1"/>
    <property type="molecule type" value="Genomic_DNA"/>
</dbReference>
<feature type="region of interest" description="Disordered" evidence="1">
    <location>
        <begin position="38"/>
        <end position="57"/>
    </location>
</feature>
<keyword evidence="3" id="KW-1185">Reference proteome</keyword>
<feature type="compositionally biased region" description="Acidic residues" evidence="1">
    <location>
        <begin position="599"/>
        <end position="621"/>
    </location>
</feature>
<protein>
    <submittedName>
        <fullName evidence="2">Uncharacterized protein</fullName>
    </submittedName>
</protein>
<gene>
    <name evidence="2" type="ORF">QBC42DRAFT_334053</name>
</gene>
<comment type="caution">
    <text evidence="2">The sequence shown here is derived from an EMBL/GenBank/DDBJ whole genome shotgun (WGS) entry which is preliminary data.</text>
</comment>
<feature type="region of interest" description="Disordered" evidence="1">
    <location>
        <begin position="294"/>
        <end position="529"/>
    </location>
</feature>
<evidence type="ECO:0000256" key="1">
    <source>
        <dbReference type="SAM" id="MobiDB-lite"/>
    </source>
</evidence>
<organism evidence="2 3">
    <name type="scientific">Cladorrhinum samala</name>
    <dbReference type="NCBI Taxonomy" id="585594"/>
    <lineage>
        <taxon>Eukaryota</taxon>
        <taxon>Fungi</taxon>
        <taxon>Dikarya</taxon>
        <taxon>Ascomycota</taxon>
        <taxon>Pezizomycotina</taxon>
        <taxon>Sordariomycetes</taxon>
        <taxon>Sordariomycetidae</taxon>
        <taxon>Sordariales</taxon>
        <taxon>Podosporaceae</taxon>
        <taxon>Cladorrhinum</taxon>
    </lineage>
</organism>
<feature type="compositionally biased region" description="Basic residues" evidence="1">
    <location>
        <begin position="655"/>
        <end position="675"/>
    </location>
</feature>
<feature type="compositionally biased region" description="Basic residues" evidence="1">
    <location>
        <begin position="415"/>
        <end position="426"/>
    </location>
</feature>
<feature type="region of interest" description="Disordered" evidence="1">
    <location>
        <begin position="596"/>
        <end position="631"/>
    </location>
</feature>
<feature type="compositionally biased region" description="Low complexity" evidence="1">
    <location>
        <begin position="438"/>
        <end position="451"/>
    </location>
</feature>
<proteinExistence type="predicted"/>
<feature type="compositionally biased region" description="Polar residues" evidence="1">
    <location>
        <begin position="490"/>
        <end position="501"/>
    </location>
</feature>
<evidence type="ECO:0000313" key="3">
    <source>
        <dbReference type="Proteomes" id="UP001321749"/>
    </source>
</evidence>
<feature type="non-terminal residue" evidence="2">
    <location>
        <position position="1"/>
    </location>
</feature>
<reference evidence="2" key="1">
    <citation type="journal article" date="2023" name="Mol. Phylogenet. Evol.">
        <title>Genome-scale phylogeny and comparative genomics of the fungal order Sordariales.</title>
        <authorList>
            <person name="Hensen N."/>
            <person name="Bonometti L."/>
            <person name="Westerberg I."/>
            <person name="Brannstrom I.O."/>
            <person name="Guillou S."/>
            <person name="Cros-Aarteil S."/>
            <person name="Calhoun S."/>
            <person name="Haridas S."/>
            <person name="Kuo A."/>
            <person name="Mondo S."/>
            <person name="Pangilinan J."/>
            <person name="Riley R."/>
            <person name="LaButti K."/>
            <person name="Andreopoulos B."/>
            <person name="Lipzen A."/>
            <person name="Chen C."/>
            <person name="Yan M."/>
            <person name="Daum C."/>
            <person name="Ng V."/>
            <person name="Clum A."/>
            <person name="Steindorff A."/>
            <person name="Ohm R.A."/>
            <person name="Martin F."/>
            <person name="Silar P."/>
            <person name="Natvig D.O."/>
            <person name="Lalanne C."/>
            <person name="Gautier V."/>
            <person name="Ament-Velasquez S.L."/>
            <person name="Kruys A."/>
            <person name="Hutchinson M.I."/>
            <person name="Powell A.J."/>
            <person name="Barry K."/>
            <person name="Miller A.N."/>
            <person name="Grigoriev I.V."/>
            <person name="Debuchy R."/>
            <person name="Gladieux P."/>
            <person name="Hiltunen Thoren M."/>
            <person name="Johannesson H."/>
        </authorList>
    </citation>
    <scope>NUCLEOTIDE SEQUENCE</scope>
    <source>
        <strain evidence="2">PSN324</strain>
    </source>
</reference>
<evidence type="ECO:0000313" key="2">
    <source>
        <dbReference type="EMBL" id="KAK4459826.1"/>
    </source>
</evidence>
<feature type="region of interest" description="Disordered" evidence="1">
    <location>
        <begin position="695"/>
        <end position="717"/>
    </location>
</feature>
<feature type="compositionally biased region" description="Acidic residues" evidence="1">
    <location>
        <begin position="510"/>
        <end position="520"/>
    </location>
</feature>
<dbReference type="AlphaFoldDB" id="A0AAV9HIZ9"/>
<reference evidence="2" key="2">
    <citation type="submission" date="2023-06" db="EMBL/GenBank/DDBJ databases">
        <authorList>
            <consortium name="Lawrence Berkeley National Laboratory"/>
            <person name="Mondo S.J."/>
            <person name="Hensen N."/>
            <person name="Bonometti L."/>
            <person name="Westerberg I."/>
            <person name="Brannstrom I.O."/>
            <person name="Guillou S."/>
            <person name="Cros-Aarteil S."/>
            <person name="Calhoun S."/>
            <person name="Haridas S."/>
            <person name="Kuo A."/>
            <person name="Pangilinan J."/>
            <person name="Riley R."/>
            <person name="Labutti K."/>
            <person name="Andreopoulos B."/>
            <person name="Lipzen A."/>
            <person name="Chen C."/>
            <person name="Yanf M."/>
            <person name="Daum C."/>
            <person name="Ng V."/>
            <person name="Clum A."/>
            <person name="Steindorff A."/>
            <person name="Ohm R."/>
            <person name="Martin F."/>
            <person name="Silar P."/>
            <person name="Natvig D."/>
            <person name="Lalanne C."/>
            <person name="Gautier V."/>
            <person name="Ament-Velasquez S.L."/>
            <person name="Kruys A."/>
            <person name="Hutchinson M.I."/>
            <person name="Powell A.J."/>
            <person name="Barry K."/>
            <person name="Miller A.N."/>
            <person name="Grigoriev I.V."/>
            <person name="Debuchy R."/>
            <person name="Gladieux P."/>
            <person name="Thoren M.H."/>
            <person name="Johannesson H."/>
        </authorList>
    </citation>
    <scope>NUCLEOTIDE SEQUENCE</scope>
    <source>
        <strain evidence="2">PSN324</strain>
    </source>
</reference>
<feature type="compositionally biased region" description="Polar residues" evidence="1">
    <location>
        <begin position="402"/>
        <end position="411"/>
    </location>
</feature>
<dbReference type="Proteomes" id="UP001321749">
    <property type="component" value="Unassembled WGS sequence"/>
</dbReference>
<feature type="compositionally biased region" description="Low complexity" evidence="1">
    <location>
        <begin position="39"/>
        <end position="53"/>
    </location>
</feature>
<feature type="compositionally biased region" description="Basic residues" evidence="1">
    <location>
        <begin position="311"/>
        <end position="322"/>
    </location>
</feature>